<reference evidence="2" key="3">
    <citation type="journal article" date="2016" name="Infect. Genet. Evol.">
        <title>Whole genome sequencing and phylogenetic characterization of brown bullhead (Ameiurus nebulosus) origin ranavirus strains from independent disease outbreaks.</title>
        <authorList>
            <person name="Feher E."/>
            <person name="Doszpoly A."/>
            <person name="Horvath B."/>
            <person name="Marton S."/>
            <person name="Forro B."/>
            <person name="Farkas S.L."/>
            <person name="Banyai K."/>
            <person name="Juhasz T."/>
        </authorList>
    </citation>
    <scope>NUCLEOTIDE SEQUENCE</scope>
    <source>
        <strain evidence="2">13051/2012</strain>
        <strain evidence="3">14612/2012</strain>
    </source>
</reference>
<dbReference type="EMBL" id="JQ724856">
    <property type="protein sequence ID" value="AFJ52344.1"/>
    <property type="molecule type" value="Genomic_DNA"/>
</dbReference>
<sequence length="49" mass="5795">MGAVYKTGRTITPKMWRVRTFIESLLSQDNISIIFQKMWNVRTFIESLS</sequence>
<proteinExistence type="predicted"/>
<accession>I2BFP1</accession>
<evidence type="ECO:0000313" key="1">
    <source>
        <dbReference type="EMBL" id="AFJ52344.1"/>
    </source>
</evidence>
<dbReference type="Proteomes" id="UP000118593">
    <property type="component" value="Segment"/>
</dbReference>
<name>I2BFP1_9VIRU</name>
<reference evidence="5 6" key="2">
    <citation type="submission" date="2015-11" db="EMBL/GenBank/DDBJ databases">
        <authorList>
            <person name="Horvath B."/>
        </authorList>
    </citation>
    <scope>NUCLEOTIDE SEQUENCE [LARGE SCALE GENOMIC DNA]</scope>
</reference>
<dbReference type="GeneID" id="12977929"/>
<evidence type="ECO:0000313" key="5">
    <source>
        <dbReference type="Proteomes" id="UP000149128"/>
    </source>
</evidence>
<evidence type="ECO:0000313" key="6">
    <source>
        <dbReference type="Proteomes" id="UP000149504"/>
    </source>
</evidence>
<dbReference type="KEGG" id="vg:12977929"/>
<reference evidence="1 4" key="1">
    <citation type="journal article" date="2012" name="J. Virol.">
        <title>Complete genome sequence of European sheatfish virus.</title>
        <authorList>
            <person name="Lopez-Bueno A."/>
            <person name="Mavian C."/>
            <person name="Alcami A."/>
            <person name="Alejo A."/>
        </authorList>
    </citation>
    <scope>NUCLEOTIDE SEQUENCE [LARGE SCALE GENOMIC DNA]</scope>
    <source>
        <strain evidence="1">Valdeolmos</strain>
    </source>
</reference>
<evidence type="ECO:0000313" key="3">
    <source>
        <dbReference type="EMBL" id="AMZ05026.1"/>
    </source>
</evidence>
<dbReference type="EMBL" id="KT989885">
    <property type="protein sequence ID" value="AMZ05026.1"/>
    <property type="molecule type" value="Genomic_DNA"/>
</dbReference>
<gene>
    <name evidence="1" type="primary">60R</name>
</gene>
<dbReference type="Proteomes" id="UP000149128">
    <property type="component" value="Segment"/>
</dbReference>
<dbReference type="RefSeq" id="YP_006347652.1">
    <property type="nucleotide sequence ID" value="NC_017940.1"/>
</dbReference>
<dbReference type="Proteomes" id="UP000149504">
    <property type="component" value="Segment"/>
</dbReference>
<evidence type="ECO:0000313" key="4">
    <source>
        <dbReference type="Proteomes" id="UP000118593"/>
    </source>
</evidence>
<evidence type="ECO:0000313" key="2">
    <source>
        <dbReference type="EMBL" id="AMZ04890.1"/>
    </source>
</evidence>
<organism evidence="1 4">
    <name type="scientific">European catfish virus</name>
    <dbReference type="NCBI Taxonomy" id="84739"/>
    <lineage>
        <taxon>Viruses</taxon>
        <taxon>Varidnaviria</taxon>
        <taxon>Bamfordvirae</taxon>
        <taxon>Nucleocytoviricota</taxon>
        <taxon>Megaviricetes</taxon>
        <taxon>Pimascovirales</taxon>
        <taxon>Pimascovirales incertae sedis</taxon>
        <taxon>Iridoviridae</taxon>
        <taxon>Alphairidovirinae</taxon>
        <taxon>Ranavirus</taxon>
        <taxon>Ranavirus perca1</taxon>
        <taxon>Epizootic haematopoietic necrosis virus</taxon>
    </lineage>
</organism>
<dbReference type="EMBL" id="KT989884">
    <property type="protein sequence ID" value="AMZ04890.1"/>
    <property type="molecule type" value="Genomic_DNA"/>
</dbReference>
<protein>
    <submittedName>
        <fullName evidence="1">Uncharacterized protein</fullName>
    </submittedName>
</protein>